<gene>
    <name evidence="2" type="ORF">GA0070622_4661</name>
</gene>
<evidence type="ECO:0000313" key="2">
    <source>
        <dbReference type="EMBL" id="SBT67598.1"/>
    </source>
</evidence>
<dbReference type="STRING" id="946078.GA0070622_4661"/>
<reference evidence="3" key="1">
    <citation type="submission" date="2016-06" db="EMBL/GenBank/DDBJ databases">
        <authorList>
            <person name="Varghese N."/>
            <person name="Submissions Spin"/>
        </authorList>
    </citation>
    <scope>NUCLEOTIDE SEQUENCE [LARGE SCALE GENOMIC DNA]</scope>
    <source>
        <strain evidence="3">DSM 45794</strain>
    </source>
</reference>
<proteinExistence type="predicted"/>
<protein>
    <recommendedName>
        <fullName evidence="4">dTDP-4-amino-4,6-dideoxygalactose transaminase</fullName>
    </recommendedName>
</protein>
<dbReference type="EMBL" id="FLRH01000004">
    <property type="protein sequence ID" value="SBT67598.1"/>
    <property type="molecule type" value="Genomic_DNA"/>
</dbReference>
<dbReference type="SUPFAM" id="SSF53383">
    <property type="entry name" value="PLP-dependent transferases"/>
    <property type="match status" value="1"/>
</dbReference>
<sequence length="381" mass="41068">MPRSDQRLTARPRIAADDRWEVGSSFPLMPASGPGTTRLPSPLRLYGTGRQALLALLRMGRTDLGWTAVHLPAYYCPPVADAAATVLPVRRYDAGPRGHVEPARPGPTEVVVAVSYFGDPPAAPATRGAALVVDSTHDPFAPWLPSAAADYVLAALRKTLPLPDGGALWSPAGHRLPAQPAPSLRHRAAAGQVLAAMCLKAAYLSGAPVEKSAFLSAFAAGEAAYGSTAISGPSDYTREVLPAMPVDRWRRQRMANAVVLGDALADVVGLRAHVHPFGVVVECDSAERRDALRAALVTRRVYPAVLWPQPPDAPRRHLDYSRRMVHLHTDHRWGAEDMLRVAARIRDVLAPATGPRRADAGDIPGGRGQQDRRPIRQIRER</sequence>
<feature type="compositionally biased region" description="Basic and acidic residues" evidence="1">
    <location>
        <begin position="369"/>
        <end position="381"/>
    </location>
</feature>
<accession>A0A1A9BEJ9</accession>
<dbReference type="AlphaFoldDB" id="A0A1A9BEJ9"/>
<evidence type="ECO:0000256" key="1">
    <source>
        <dbReference type="SAM" id="MobiDB-lite"/>
    </source>
</evidence>
<keyword evidence="3" id="KW-1185">Reference proteome</keyword>
<evidence type="ECO:0000313" key="3">
    <source>
        <dbReference type="Proteomes" id="UP000199558"/>
    </source>
</evidence>
<dbReference type="RefSeq" id="WP_176558817.1">
    <property type="nucleotide sequence ID" value="NZ_FLRH01000004.1"/>
</dbReference>
<dbReference type="Proteomes" id="UP000199558">
    <property type="component" value="Unassembled WGS sequence"/>
</dbReference>
<name>A0A1A9BEJ9_9ACTN</name>
<feature type="region of interest" description="Disordered" evidence="1">
    <location>
        <begin position="353"/>
        <end position="381"/>
    </location>
</feature>
<dbReference type="InterPro" id="IPR015424">
    <property type="entry name" value="PyrdxlP-dep_Trfase"/>
</dbReference>
<evidence type="ECO:0008006" key="4">
    <source>
        <dbReference type="Google" id="ProtNLM"/>
    </source>
</evidence>
<organism evidence="2 3">
    <name type="scientific">Micromonospora sediminicola</name>
    <dbReference type="NCBI Taxonomy" id="946078"/>
    <lineage>
        <taxon>Bacteria</taxon>
        <taxon>Bacillati</taxon>
        <taxon>Actinomycetota</taxon>
        <taxon>Actinomycetes</taxon>
        <taxon>Micromonosporales</taxon>
        <taxon>Micromonosporaceae</taxon>
        <taxon>Micromonospora</taxon>
    </lineage>
</organism>